<gene>
    <name evidence="1" type="ORF">BT96DRAFT_772290</name>
</gene>
<organism evidence="1 2">
    <name type="scientific">Gymnopus androsaceus JB14</name>
    <dbReference type="NCBI Taxonomy" id="1447944"/>
    <lineage>
        <taxon>Eukaryota</taxon>
        <taxon>Fungi</taxon>
        <taxon>Dikarya</taxon>
        <taxon>Basidiomycota</taxon>
        <taxon>Agaricomycotina</taxon>
        <taxon>Agaricomycetes</taxon>
        <taxon>Agaricomycetidae</taxon>
        <taxon>Agaricales</taxon>
        <taxon>Marasmiineae</taxon>
        <taxon>Omphalotaceae</taxon>
        <taxon>Gymnopus</taxon>
    </lineage>
</organism>
<dbReference type="AlphaFoldDB" id="A0A6A4H7I7"/>
<protein>
    <submittedName>
        <fullName evidence="1">Uncharacterized protein</fullName>
    </submittedName>
</protein>
<proteinExistence type="predicted"/>
<evidence type="ECO:0000313" key="2">
    <source>
        <dbReference type="Proteomes" id="UP000799118"/>
    </source>
</evidence>
<sequence>QLARRLKIHPQTLKARLRQHGINHQFSVISDHELDSLVREFHEKKPDAGIRYLTGFLRSRGLGLQKR</sequence>
<reference evidence="1" key="1">
    <citation type="journal article" date="2019" name="Environ. Microbiol.">
        <title>Fungal ecological strategies reflected in gene transcription - a case study of two litter decomposers.</title>
        <authorList>
            <person name="Barbi F."/>
            <person name="Kohler A."/>
            <person name="Barry K."/>
            <person name="Baskaran P."/>
            <person name="Daum C."/>
            <person name="Fauchery L."/>
            <person name="Ihrmark K."/>
            <person name="Kuo A."/>
            <person name="LaButti K."/>
            <person name="Lipzen A."/>
            <person name="Morin E."/>
            <person name="Grigoriev I.V."/>
            <person name="Henrissat B."/>
            <person name="Lindahl B."/>
            <person name="Martin F."/>
        </authorList>
    </citation>
    <scope>NUCLEOTIDE SEQUENCE</scope>
    <source>
        <strain evidence="1">JB14</strain>
    </source>
</reference>
<keyword evidence="2" id="KW-1185">Reference proteome</keyword>
<accession>A0A6A4H7I7</accession>
<dbReference type="Proteomes" id="UP000799118">
    <property type="component" value="Unassembled WGS sequence"/>
</dbReference>
<dbReference type="EMBL" id="ML769566">
    <property type="protein sequence ID" value="KAE9393688.1"/>
    <property type="molecule type" value="Genomic_DNA"/>
</dbReference>
<feature type="non-terminal residue" evidence="1">
    <location>
        <position position="1"/>
    </location>
</feature>
<feature type="non-terminal residue" evidence="1">
    <location>
        <position position="67"/>
    </location>
</feature>
<name>A0A6A4H7I7_9AGAR</name>
<dbReference type="OrthoDB" id="2686689at2759"/>
<evidence type="ECO:0000313" key="1">
    <source>
        <dbReference type="EMBL" id="KAE9393688.1"/>
    </source>
</evidence>